<feature type="region of interest" description="Disordered" evidence="2">
    <location>
        <begin position="915"/>
        <end position="942"/>
    </location>
</feature>
<organism evidence="3 4">
    <name type="scientific">Legionella maioricensis</name>
    <dbReference type="NCBI Taxonomy" id="2896528"/>
    <lineage>
        <taxon>Bacteria</taxon>
        <taxon>Pseudomonadati</taxon>
        <taxon>Pseudomonadota</taxon>
        <taxon>Gammaproteobacteria</taxon>
        <taxon>Legionellales</taxon>
        <taxon>Legionellaceae</taxon>
        <taxon>Legionella</taxon>
    </lineage>
</organism>
<dbReference type="EMBL" id="JAJKBJ010000006">
    <property type="protein sequence ID" value="MCL9683803.1"/>
    <property type="molecule type" value="Genomic_DNA"/>
</dbReference>
<dbReference type="AlphaFoldDB" id="A0A9X2CZS6"/>
<name>A0A9X2CZS6_9GAMM</name>
<keyword evidence="4" id="KW-1185">Reference proteome</keyword>
<dbReference type="Proteomes" id="UP001139721">
    <property type="component" value="Unassembled WGS sequence"/>
</dbReference>
<evidence type="ECO:0000313" key="4">
    <source>
        <dbReference type="Proteomes" id="UP001139721"/>
    </source>
</evidence>
<evidence type="ECO:0008006" key="5">
    <source>
        <dbReference type="Google" id="ProtNLM"/>
    </source>
</evidence>
<protein>
    <recommendedName>
        <fullName evidence="5">Interaptin</fullName>
    </recommendedName>
</protein>
<dbReference type="RefSeq" id="WP_250420856.1">
    <property type="nucleotide sequence ID" value="NZ_JAJKBJ010000006.1"/>
</dbReference>
<keyword evidence="1" id="KW-0175">Coiled coil</keyword>
<proteinExistence type="predicted"/>
<comment type="caution">
    <text evidence="3">The sequence shown here is derived from an EMBL/GenBank/DDBJ whole genome shotgun (WGS) entry which is preliminary data.</text>
</comment>
<feature type="coiled-coil region" evidence="1">
    <location>
        <begin position="482"/>
        <end position="512"/>
    </location>
</feature>
<accession>A0A9X2CZS6</accession>
<feature type="region of interest" description="Disordered" evidence="2">
    <location>
        <begin position="590"/>
        <end position="619"/>
    </location>
</feature>
<evidence type="ECO:0000256" key="2">
    <source>
        <dbReference type="SAM" id="MobiDB-lite"/>
    </source>
</evidence>
<evidence type="ECO:0000313" key="3">
    <source>
        <dbReference type="EMBL" id="MCL9683803.1"/>
    </source>
</evidence>
<reference evidence="3" key="1">
    <citation type="submission" date="2021-11" db="EMBL/GenBank/DDBJ databases">
        <title>Legionella maioricencis sp. nov., a new species isolated from hot water samples in Mallorca.</title>
        <authorList>
            <person name="Crespi S."/>
            <person name="Drasar V."/>
            <person name="Salva-Serra F."/>
            <person name="Jaen-Luchoro D."/>
            <person name="Pineiro-Iglesias B."/>
            <person name="Aliaga F."/>
            <person name="Fernandez-Juarez V."/>
            <person name="Coll G."/>
            <person name="Moore E.R.B."/>
            <person name="Bennasar-Figueras A."/>
        </authorList>
    </citation>
    <scope>NUCLEOTIDE SEQUENCE</scope>
    <source>
        <strain evidence="3">HCPI-6</strain>
    </source>
</reference>
<evidence type="ECO:0000256" key="1">
    <source>
        <dbReference type="SAM" id="Coils"/>
    </source>
</evidence>
<sequence length="1194" mass="134157">MMKRIILQLMSELSTLTAPFNPVDIKKIFAKHPPLDKTQLPPELTQHAEELLALMDLTEQSFNLANQRHGLSEEQDRLIHLTEDGGLTQQNIHKLQQQMHEKMELVSNSFQQLLPQINESLLKQNKLIPPYSATVDSKTQRLAVEEYNSQLSQSLSEMDAQAAALTLCQLTETRNSLIEELKTLGFNLSAKGGKDNIQKLISSITLSISQLESIKPKAIELHQLFAKQISIIDVQTKIKELELQTASIIEQLESTSLEISINTLDLKVKKRLSEEFKNSTNKSELIQTYHHKLPGALSYIDPYAWKSWIQDQHKYEVGQLETQNSVSYLQLLEKEHTLILSKTRLDEQKKTLNLLTPMAPSSCEEELEISKLVEQAQILLKACALLTTPITTPSGSSASDFYLALLSYIPVIEQKLELMAIVLVKLQKLDSLDIKILQLMAQYKLEEKNDHSANRKDLEELTKLIETPQTAKDVLIQQFELCKSFLTNAAELEEIKKQLQAAIIHKKNIELTLSVSHLGVPIPDQLHTISEQLSVLLLAISGSIEKINNLPLLNEKPEEPQTSSLEEEHHVTSSLVTPHVQVSLNLDTLPIPSQDDITEQQPSFSENGDHKQSTSAVSASLNQAPSVLHLDEEPTKAIMSPEKESSTPILSFATQLLEEQSISPPLSGLDLKPEQLTCDIPTSTIEPSPEQIFSASLPTEETSEEQLDTVGQGLNHEQPSMNRETSLVDQTMTSDEILLAAEQTLSPVQAQDELLASPRSIDLNASLGHIQEKIEEQLPIPNTIILESIEPPLTERVSEGQFVSTSPVALQSEQPTIPMLDSPATPLISTDTGGLVPKQPLLPKPISPVEQLTDEAMIATSRQTLASEEVEQKIPIKQLMSSDKIVSLLQQPLSAKEVHDEPLVSIAPVLKSKQAPPLIKDSPEEQLSSLPPHSQREKVEPLESADDMTLTLAMPSPTISNESQQRQNWYQQSLISLKYHPIDIQQWCMNVFNAVEKYTKEDDSYKASHLIRDISFELRFKKDLDVIKSYMRRCPVPEKDLNQLLALKPALPLSDEPFNDATDLLDVPLALRPLYEQCMRLKKEHPIEGELLLQALHSLRMAKILIDTPHSNISVTQVPFLSVDPRYEPLKRHRGFFKVWEAIEDFFRMLIGKIMGQAEFEYTKRPCFFRTKSARMIEEADLLIQKDLLPICAT</sequence>
<gene>
    <name evidence="3" type="ORF">LOX96_06835</name>
</gene>